<dbReference type="Pfam" id="PF13409">
    <property type="entry name" value="GST_N_2"/>
    <property type="match status" value="1"/>
</dbReference>
<reference evidence="3" key="2">
    <citation type="submission" date="2025-09" db="UniProtKB">
        <authorList>
            <consortium name="Ensembl"/>
        </authorList>
    </citation>
    <scope>IDENTIFICATION</scope>
</reference>
<dbReference type="InterPro" id="IPR036249">
    <property type="entry name" value="Thioredoxin-like_sf"/>
</dbReference>
<feature type="domain" description="GST N-terminal" evidence="1">
    <location>
        <begin position="3"/>
        <end position="85"/>
    </location>
</feature>
<reference evidence="3" key="1">
    <citation type="submission" date="2025-08" db="UniProtKB">
        <authorList>
            <consortium name="Ensembl"/>
        </authorList>
    </citation>
    <scope>IDENTIFICATION</scope>
</reference>
<dbReference type="PROSITE" id="PS50404">
    <property type="entry name" value="GST_NTER"/>
    <property type="match status" value="1"/>
</dbReference>
<dbReference type="InterPro" id="IPR036282">
    <property type="entry name" value="Glutathione-S-Trfase_C_sf"/>
</dbReference>
<dbReference type="AlphaFoldDB" id="A0A3B4TDR6"/>
<evidence type="ECO:0000259" key="1">
    <source>
        <dbReference type="PROSITE" id="PS50404"/>
    </source>
</evidence>
<dbReference type="Ensembl" id="ENSSDUT00000004379.1">
    <property type="protein sequence ID" value="ENSSDUP00000004284.1"/>
    <property type="gene ID" value="ENSSDUG00000003207.1"/>
</dbReference>
<dbReference type="PROSITE" id="PS50405">
    <property type="entry name" value="GST_CTER"/>
    <property type="match status" value="1"/>
</dbReference>
<keyword evidence="4" id="KW-1185">Reference proteome</keyword>
<dbReference type="Gene3D" id="1.20.1050.10">
    <property type="match status" value="1"/>
</dbReference>
<dbReference type="CDD" id="cd00299">
    <property type="entry name" value="GST_C_family"/>
    <property type="match status" value="1"/>
</dbReference>
<dbReference type="GO" id="GO:0004364">
    <property type="term" value="F:glutathione transferase activity"/>
    <property type="evidence" value="ECO:0007669"/>
    <property type="project" value="TreeGrafter"/>
</dbReference>
<dbReference type="STRING" id="41447.ENSSDUP00000004284"/>
<dbReference type="SFLD" id="SFLDG00358">
    <property type="entry name" value="Main_(cytGST)"/>
    <property type="match status" value="1"/>
</dbReference>
<dbReference type="FunFam" id="1.20.1050.10:FF:000046">
    <property type="entry name" value="Glutathione S-transferase rho"/>
    <property type="match status" value="1"/>
</dbReference>
<evidence type="ECO:0000259" key="2">
    <source>
        <dbReference type="PROSITE" id="PS50405"/>
    </source>
</evidence>
<dbReference type="GO" id="GO:0016034">
    <property type="term" value="F:maleylacetoacetate isomerase activity"/>
    <property type="evidence" value="ECO:0007669"/>
    <property type="project" value="TreeGrafter"/>
</dbReference>
<dbReference type="SFLD" id="SFLDS00019">
    <property type="entry name" value="Glutathione_Transferase_(cytos"/>
    <property type="match status" value="1"/>
</dbReference>
<sequence length="225" mass="26056">MAKDMTLLWGSGSPPCWRVMIALEEKNLQGYNQKLFSFEKMEHKSPEVMNMNPRGQLPAFKHKNYVLNESYGACMYLESQFKSQGNKLIPDCPAEQALMYQRMFEGFTLNQKMGDVIYYNWKVPEGERHDSAVKRNREALCAEIKMWEGYLQKVSGSFLAGKTFSLADVTLYPSIAYLFRFGLSEERYPKVAAYYNSLKDRPSIKATWPPTWLEKPQGQDLLKDL</sequence>
<dbReference type="Gene3D" id="3.40.30.10">
    <property type="entry name" value="Glutaredoxin"/>
    <property type="match status" value="1"/>
</dbReference>
<dbReference type="GO" id="GO:0006749">
    <property type="term" value="P:glutathione metabolic process"/>
    <property type="evidence" value="ECO:0007669"/>
    <property type="project" value="TreeGrafter"/>
</dbReference>
<dbReference type="Pfam" id="PF14497">
    <property type="entry name" value="GST_C_3"/>
    <property type="match status" value="1"/>
</dbReference>
<dbReference type="Proteomes" id="UP000261420">
    <property type="component" value="Unplaced"/>
</dbReference>
<protein>
    <submittedName>
        <fullName evidence="3">Glutathione S-transferase rho</fullName>
    </submittedName>
</protein>
<dbReference type="PANTHER" id="PTHR42673">
    <property type="entry name" value="MALEYLACETOACETATE ISOMERASE"/>
    <property type="match status" value="1"/>
</dbReference>
<dbReference type="InterPro" id="IPR004046">
    <property type="entry name" value="GST_C"/>
</dbReference>
<feature type="domain" description="GST C-terminal" evidence="2">
    <location>
        <begin position="92"/>
        <end position="217"/>
    </location>
</feature>
<evidence type="ECO:0000313" key="4">
    <source>
        <dbReference type="Proteomes" id="UP000261420"/>
    </source>
</evidence>
<dbReference type="OMA" id="PDCPNEL"/>
<dbReference type="InterPro" id="IPR040079">
    <property type="entry name" value="Glutathione_S-Trfase"/>
</dbReference>
<dbReference type="InterPro" id="IPR004045">
    <property type="entry name" value="Glutathione_S-Trfase_N"/>
</dbReference>
<proteinExistence type="predicted"/>
<dbReference type="KEGG" id="sdu:111223247"/>
<dbReference type="PANTHER" id="PTHR42673:SF4">
    <property type="entry name" value="MALEYLACETOACETATE ISOMERASE"/>
    <property type="match status" value="1"/>
</dbReference>
<dbReference type="GO" id="GO:0006559">
    <property type="term" value="P:L-phenylalanine catabolic process"/>
    <property type="evidence" value="ECO:0007669"/>
    <property type="project" value="TreeGrafter"/>
</dbReference>
<dbReference type="FunFam" id="3.40.30.10:FF:000221">
    <property type="entry name" value="Glutathione S-transferase rho"/>
    <property type="match status" value="1"/>
</dbReference>
<dbReference type="SUPFAM" id="SSF52833">
    <property type="entry name" value="Thioredoxin-like"/>
    <property type="match status" value="1"/>
</dbReference>
<dbReference type="SUPFAM" id="SSF47616">
    <property type="entry name" value="GST C-terminal domain-like"/>
    <property type="match status" value="1"/>
</dbReference>
<accession>A0A3B4TDR6</accession>
<dbReference type="GO" id="GO:0005739">
    <property type="term" value="C:mitochondrion"/>
    <property type="evidence" value="ECO:0007669"/>
    <property type="project" value="TreeGrafter"/>
</dbReference>
<dbReference type="GeneID" id="111223247"/>
<name>A0A3B4TDR6_SERDU</name>
<dbReference type="CDD" id="cd00570">
    <property type="entry name" value="GST_N_family"/>
    <property type="match status" value="1"/>
</dbReference>
<organism evidence="3 4">
    <name type="scientific">Seriola dumerili</name>
    <name type="common">Greater amberjack</name>
    <name type="synonym">Caranx dumerili</name>
    <dbReference type="NCBI Taxonomy" id="41447"/>
    <lineage>
        <taxon>Eukaryota</taxon>
        <taxon>Metazoa</taxon>
        <taxon>Chordata</taxon>
        <taxon>Craniata</taxon>
        <taxon>Vertebrata</taxon>
        <taxon>Euteleostomi</taxon>
        <taxon>Actinopterygii</taxon>
        <taxon>Neopterygii</taxon>
        <taxon>Teleostei</taxon>
        <taxon>Neoteleostei</taxon>
        <taxon>Acanthomorphata</taxon>
        <taxon>Carangaria</taxon>
        <taxon>Carangiformes</taxon>
        <taxon>Carangidae</taxon>
        <taxon>Seriola</taxon>
    </lineage>
</organism>
<dbReference type="InterPro" id="IPR010987">
    <property type="entry name" value="Glutathione-S-Trfase_C-like"/>
</dbReference>
<evidence type="ECO:0000313" key="3">
    <source>
        <dbReference type="Ensembl" id="ENSSDUP00000004284.1"/>
    </source>
</evidence>
<dbReference type="GeneTree" id="ENSGT00510000049601"/>
<dbReference type="RefSeq" id="XP_022603035.1">
    <property type="nucleotide sequence ID" value="XM_022747314.1"/>
</dbReference>